<dbReference type="PROSITE" id="PS50240">
    <property type="entry name" value="TRYPSIN_DOM"/>
    <property type="match status" value="1"/>
</dbReference>
<evidence type="ECO:0000259" key="4">
    <source>
        <dbReference type="PROSITE" id="PS50240"/>
    </source>
</evidence>
<evidence type="ECO:0000313" key="6">
    <source>
        <dbReference type="Proteomes" id="UP001177670"/>
    </source>
</evidence>
<dbReference type="FunFam" id="2.40.10.10:FF:000068">
    <property type="entry name" value="transmembrane protease serine 2"/>
    <property type="match status" value="1"/>
</dbReference>
<accession>A0AA40GG60</accession>
<dbReference type="CDD" id="cd00190">
    <property type="entry name" value="Tryp_SPc"/>
    <property type="match status" value="1"/>
</dbReference>
<dbReference type="Pfam" id="PF00089">
    <property type="entry name" value="Trypsin"/>
    <property type="match status" value="1"/>
</dbReference>
<evidence type="ECO:0000256" key="2">
    <source>
        <dbReference type="SAM" id="MobiDB-lite"/>
    </source>
</evidence>
<dbReference type="InterPro" id="IPR001254">
    <property type="entry name" value="Trypsin_dom"/>
</dbReference>
<dbReference type="SMART" id="SM00020">
    <property type="entry name" value="Tryp_SPc"/>
    <property type="match status" value="1"/>
</dbReference>
<dbReference type="Gene3D" id="2.40.10.10">
    <property type="entry name" value="Trypsin-like serine proteases"/>
    <property type="match status" value="1"/>
</dbReference>
<evidence type="ECO:0000256" key="1">
    <source>
        <dbReference type="ARBA" id="ARBA00023157"/>
    </source>
</evidence>
<dbReference type="InterPro" id="IPR040973">
    <property type="entry name" value="CLIP_SPH_Scar"/>
</dbReference>
<dbReference type="InterPro" id="IPR043504">
    <property type="entry name" value="Peptidase_S1_PA_chymotrypsin"/>
</dbReference>
<feature type="domain" description="Peptidase S1" evidence="4">
    <location>
        <begin position="379"/>
        <end position="626"/>
    </location>
</feature>
<protein>
    <recommendedName>
        <fullName evidence="4">Peptidase S1 domain-containing protein</fullName>
    </recommendedName>
</protein>
<dbReference type="AlphaFoldDB" id="A0AA40GG60"/>
<dbReference type="GO" id="GO:0004252">
    <property type="term" value="F:serine-type endopeptidase activity"/>
    <property type="evidence" value="ECO:0007669"/>
    <property type="project" value="InterPro"/>
</dbReference>
<dbReference type="GO" id="GO:0006508">
    <property type="term" value="P:proteolysis"/>
    <property type="evidence" value="ECO:0007669"/>
    <property type="project" value="InterPro"/>
</dbReference>
<feature type="chain" id="PRO_5041292665" description="Peptidase S1 domain-containing protein" evidence="3">
    <location>
        <begin position="18"/>
        <end position="662"/>
    </location>
</feature>
<dbReference type="PANTHER" id="PTHR24252">
    <property type="entry name" value="ACROSIN-RELATED"/>
    <property type="match status" value="1"/>
</dbReference>
<proteinExistence type="predicted"/>
<comment type="caution">
    <text evidence="5">The sequence shown here is derived from an EMBL/GenBank/DDBJ whole genome shotgun (WGS) entry which is preliminary data.</text>
</comment>
<dbReference type="InterPro" id="IPR001314">
    <property type="entry name" value="Peptidase_S1A"/>
</dbReference>
<sequence>MLVSSLILIAIFSNGLSYSLQTDTAYQNSEQQGAIFQIPEQQIIFQLPEQQRVIRPPEQQEVIFQPEQQGVLFQNSQQGVLFESPKQNTDDFASDGSQIAEQDNDFTVSCTGLNRICTSKKDCVNGYVHLGKSAIYPSSIKAHQCRIHDQVCCTIAKELEGELKTFGENVKNNFNNINYQTGQTNTNYNQVAKLNKGGDEPNIFGSSIQSGLAIPTHIQVGCAAALLCVEEKFCTIDGTISPEPVVLTEKQLLRRVPMSSCKNPDNGIIGKCCRDPNYVDPWPTGNLPANYSGGFDEQGFPTFMNIVKVKLPVKTTKVPVKTPVNVEITKEIEPVLIEGNSDISPKKVYLVPPTTGRDDRGGVPNIPELKLKCGIRNKVLQQSKVEDTKTIFAEIPWQAMVLHLKERKILCSGVLLGPEDVLTAANCVDNLSPMDISIKLGEWKLGYELRHEEPLAFQIINVSSISLHPNYKGKSGNYDLAMLHLENPITFDLHINPLCLPKSKHSLQKNKLCITTGWGKSILQAHYAGAIMHAINVDILSTERCKELLLNTDFGVDIADRILCATPKEEKNNICDTDIGGPLACQNEDGSYELAGIYSQDTGCYPSNQVAMFAPLDLGWLKNIMSNITLEESHNVNNEPHISSNNYRKSTLDTDNQYLPPN</sequence>
<feature type="region of interest" description="Disordered" evidence="2">
    <location>
        <begin position="636"/>
        <end position="662"/>
    </location>
</feature>
<dbReference type="EMBL" id="JAHYIQ010000001">
    <property type="protein sequence ID" value="KAK1137122.1"/>
    <property type="molecule type" value="Genomic_DNA"/>
</dbReference>
<organism evidence="5 6">
    <name type="scientific">Melipona bicolor</name>
    <dbReference type="NCBI Taxonomy" id="60889"/>
    <lineage>
        <taxon>Eukaryota</taxon>
        <taxon>Metazoa</taxon>
        <taxon>Ecdysozoa</taxon>
        <taxon>Arthropoda</taxon>
        <taxon>Hexapoda</taxon>
        <taxon>Insecta</taxon>
        <taxon>Pterygota</taxon>
        <taxon>Neoptera</taxon>
        <taxon>Endopterygota</taxon>
        <taxon>Hymenoptera</taxon>
        <taxon>Apocrita</taxon>
        <taxon>Aculeata</taxon>
        <taxon>Apoidea</taxon>
        <taxon>Anthophila</taxon>
        <taxon>Apidae</taxon>
        <taxon>Melipona</taxon>
    </lineage>
</organism>
<name>A0AA40GG60_9HYME</name>
<dbReference type="SUPFAM" id="SSF50494">
    <property type="entry name" value="Trypsin-like serine proteases"/>
    <property type="match status" value="1"/>
</dbReference>
<dbReference type="Proteomes" id="UP001177670">
    <property type="component" value="Unassembled WGS sequence"/>
</dbReference>
<evidence type="ECO:0000256" key="3">
    <source>
        <dbReference type="SAM" id="SignalP"/>
    </source>
</evidence>
<dbReference type="Pfam" id="PF18399">
    <property type="entry name" value="CLIP_SPH_Scar"/>
    <property type="match status" value="1"/>
</dbReference>
<keyword evidence="3" id="KW-0732">Signal</keyword>
<dbReference type="PANTHER" id="PTHR24252:SF7">
    <property type="entry name" value="HYALIN"/>
    <property type="match status" value="1"/>
</dbReference>
<keyword evidence="1" id="KW-1015">Disulfide bond</keyword>
<reference evidence="5" key="1">
    <citation type="submission" date="2021-10" db="EMBL/GenBank/DDBJ databases">
        <title>Melipona bicolor Genome sequencing and assembly.</title>
        <authorList>
            <person name="Araujo N.S."/>
            <person name="Arias M.C."/>
        </authorList>
    </citation>
    <scope>NUCLEOTIDE SEQUENCE</scope>
    <source>
        <strain evidence="5">USP_2M_L1-L4_2017</strain>
        <tissue evidence="5">Whole body</tissue>
    </source>
</reference>
<gene>
    <name evidence="5" type="ORF">K0M31_001648</name>
</gene>
<keyword evidence="6" id="KW-1185">Reference proteome</keyword>
<feature type="signal peptide" evidence="3">
    <location>
        <begin position="1"/>
        <end position="17"/>
    </location>
</feature>
<evidence type="ECO:0000313" key="5">
    <source>
        <dbReference type="EMBL" id="KAK1137122.1"/>
    </source>
</evidence>
<dbReference type="InterPro" id="IPR009003">
    <property type="entry name" value="Peptidase_S1_PA"/>
</dbReference>
<dbReference type="PRINTS" id="PR00722">
    <property type="entry name" value="CHYMOTRYPSIN"/>
</dbReference>